<keyword evidence="1" id="KW-1133">Transmembrane helix</keyword>
<sequence>MPFVDVGVCIAGGVLGFDGIAGTGLNPDLSTWWDFEVVIDYALSGLLCGVLIQLVPFACLLLGLPNVLLKPWLQFLY</sequence>
<comment type="caution">
    <text evidence="2">The sequence shown here is derived from an EMBL/GenBank/DDBJ whole genome shotgun (WGS) entry which is preliminary data.</text>
</comment>
<accession>A0AAD3S5H3</accession>
<keyword evidence="1" id="KW-0472">Membrane</keyword>
<protein>
    <submittedName>
        <fullName evidence="2">Uncharacterized protein</fullName>
    </submittedName>
</protein>
<evidence type="ECO:0000313" key="3">
    <source>
        <dbReference type="Proteomes" id="UP001279734"/>
    </source>
</evidence>
<name>A0AAD3S5H3_NEPGR</name>
<dbReference type="EMBL" id="BSYO01000005">
    <property type="protein sequence ID" value="GMH04736.1"/>
    <property type="molecule type" value="Genomic_DNA"/>
</dbReference>
<dbReference type="Proteomes" id="UP001279734">
    <property type="component" value="Unassembled WGS sequence"/>
</dbReference>
<organism evidence="2 3">
    <name type="scientific">Nepenthes gracilis</name>
    <name type="common">Slender pitcher plant</name>
    <dbReference type="NCBI Taxonomy" id="150966"/>
    <lineage>
        <taxon>Eukaryota</taxon>
        <taxon>Viridiplantae</taxon>
        <taxon>Streptophyta</taxon>
        <taxon>Embryophyta</taxon>
        <taxon>Tracheophyta</taxon>
        <taxon>Spermatophyta</taxon>
        <taxon>Magnoliopsida</taxon>
        <taxon>eudicotyledons</taxon>
        <taxon>Gunneridae</taxon>
        <taxon>Pentapetalae</taxon>
        <taxon>Caryophyllales</taxon>
        <taxon>Nepenthaceae</taxon>
        <taxon>Nepenthes</taxon>
    </lineage>
</organism>
<reference evidence="2" key="1">
    <citation type="submission" date="2023-05" db="EMBL/GenBank/DDBJ databases">
        <title>Nepenthes gracilis genome sequencing.</title>
        <authorList>
            <person name="Fukushima K."/>
        </authorList>
    </citation>
    <scope>NUCLEOTIDE SEQUENCE</scope>
    <source>
        <strain evidence="2">SING2019-196</strain>
    </source>
</reference>
<gene>
    <name evidence="2" type="ORF">Nepgr_006576</name>
</gene>
<keyword evidence="3" id="KW-1185">Reference proteome</keyword>
<dbReference type="AlphaFoldDB" id="A0AAD3S5H3"/>
<evidence type="ECO:0000313" key="2">
    <source>
        <dbReference type="EMBL" id="GMH04736.1"/>
    </source>
</evidence>
<evidence type="ECO:0000256" key="1">
    <source>
        <dbReference type="SAM" id="Phobius"/>
    </source>
</evidence>
<proteinExistence type="predicted"/>
<feature type="transmembrane region" description="Helical" evidence="1">
    <location>
        <begin position="41"/>
        <end position="64"/>
    </location>
</feature>
<keyword evidence="1" id="KW-0812">Transmembrane</keyword>